<protein>
    <submittedName>
        <fullName evidence="12">HlyD family secretion protein</fullName>
    </submittedName>
</protein>
<keyword evidence="6" id="KW-0175">Coiled coil</keyword>
<feature type="region of interest" description="Disordered" evidence="7">
    <location>
        <begin position="381"/>
        <end position="402"/>
    </location>
</feature>
<dbReference type="RefSeq" id="WP_380689111.1">
    <property type="nucleotide sequence ID" value="NZ_JBHRSS010000003.1"/>
</dbReference>
<dbReference type="InterPro" id="IPR058792">
    <property type="entry name" value="Beta-barrel_RND_2"/>
</dbReference>
<feature type="compositionally biased region" description="Low complexity" evidence="7">
    <location>
        <begin position="387"/>
        <end position="402"/>
    </location>
</feature>
<evidence type="ECO:0000256" key="3">
    <source>
        <dbReference type="ARBA" id="ARBA00022692"/>
    </source>
</evidence>
<accession>A0ABV7ES03</accession>
<evidence type="ECO:0000256" key="5">
    <source>
        <dbReference type="ARBA" id="ARBA00023136"/>
    </source>
</evidence>
<feature type="domain" description="CusB-like beta-barrel" evidence="11">
    <location>
        <begin position="280"/>
        <end position="319"/>
    </location>
</feature>
<evidence type="ECO:0000259" key="11">
    <source>
        <dbReference type="Pfam" id="PF25954"/>
    </source>
</evidence>
<keyword evidence="13" id="KW-1185">Reference proteome</keyword>
<comment type="subcellular location">
    <subcellularLocation>
        <location evidence="1">Membrane</location>
        <topology evidence="1">Single-pass membrane protein</topology>
    </subcellularLocation>
</comment>
<keyword evidence="3 8" id="KW-0812">Transmembrane</keyword>
<evidence type="ECO:0000256" key="2">
    <source>
        <dbReference type="ARBA" id="ARBA00009477"/>
    </source>
</evidence>
<keyword evidence="5 8" id="KW-0472">Membrane</keyword>
<evidence type="ECO:0000259" key="9">
    <source>
        <dbReference type="Pfam" id="PF25876"/>
    </source>
</evidence>
<feature type="coiled-coil region" evidence="6">
    <location>
        <begin position="112"/>
        <end position="209"/>
    </location>
</feature>
<dbReference type="Gene3D" id="1.10.287.470">
    <property type="entry name" value="Helix hairpin bin"/>
    <property type="match status" value="2"/>
</dbReference>
<dbReference type="Pfam" id="PF25917">
    <property type="entry name" value="BSH_RND"/>
    <property type="match status" value="1"/>
</dbReference>
<evidence type="ECO:0000256" key="6">
    <source>
        <dbReference type="SAM" id="Coils"/>
    </source>
</evidence>
<dbReference type="Proteomes" id="UP001595462">
    <property type="component" value="Unassembled WGS sequence"/>
</dbReference>
<feature type="domain" description="Multidrug resistance protein MdtA-like barrel-sandwich hybrid" evidence="10">
    <location>
        <begin position="72"/>
        <end position="275"/>
    </location>
</feature>
<comment type="similarity">
    <text evidence="2">Belongs to the membrane fusion protein (MFP) (TC 8.A.1) family.</text>
</comment>
<evidence type="ECO:0000313" key="13">
    <source>
        <dbReference type="Proteomes" id="UP001595462"/>
    </source>
</evidence>
<dbReference type="InterPro" id="IPR058624">
    <property type="entry name" value="MdtA-like_HH"/>
</dbReference>
<dbReference type="InterPro" id="IPR058625">
    <property type="entry name" value="MdtA-like_BSH"/>
</dbReference>
<evidence type="ECO:0000259" key="10">
    <source>
        <dbReference type="Pfam" id="PF25917"/>
    </source>
</evidence>
<comment type="caution">
    <text evidence="12">The sequence shown here is derived from an EMBL/GenBank/DDBJ whole genome shotgun (WGS) entry which is preliminary data.</text>
</comment>
<proteinExistence type="inferred from homology"/>
<sequence length="402" mass="42666">MTQSDSAADPAPLDLDANAADNAATPQKSGKGKRVAIIAVCIAVVCVVAALLYWWLTRNQESTDDAFVQADIVQVAPRVTGTAIQVFVRDNQHVEKGDPLFTLDPADFLAELASAEANLQAAQASYDSSQRQLSVTRQTSGADIDSARAAVETARAEYNRAAADARRYQALYAKREVSRQQLDQANTTATSARARISQAQAQLAQAQSAPDQIALKQSQGSTAKARVAQARAQLDRARLNLSYTDVRAPQSGKIAQKSVLVGSHMNAGQAALAIVADDPWVVANFKETQLTRMRIGQPVSIEVDAFPDHDFTGRVESIQSGTGVTFSLLPPQNATGNFVKIVQRVPVKIVFDHPDAVDKIGLAPGMSVLPTVNVAAAAKPLDRPHPATARTNATAAATTPGQ</sequence>
<keyword evidence="4 8" id="KW-1133">Transmembrane helix</keyword>
<feature type="domain" description="Multidrug resistance protein MdtA-like alpha-helical hairpin" evidence="9">
    <location>
        <begin position="145"/>
        <end position="207"/>
    </location>
</feature>
<feature type="transmembrane region" description="Helical" evidence="8">
    <location>
        <begin position="35"/>
        <end position="56"/>
    </location>
</feature>
<evidence type="ECO:0000256" key="4">
    <source>
        <dbReference type="ARBA" id="ARBA00022989"/>
    </source>
</evidence>
<evidence type="ECO:0000256" key="1">
    <source>
        <dbReference type="ARBA" id="ARBA00004167"/>
    </source>
</evidence>
<dbReference type="EMBL" id="JBHRSS010000003">
    <property type="protein sequence ID" value="MFC3104281.1"/>
    <property type="molecule type" value="Genomic_DNA"/>
</dbReference>
<evidence type="ECO:0000256" key="8">
    <source>
        <dbReference type="SAM" id="Phobius"/>
    </source>
</evidence>
<evidence type="ECO:0000256" key="7">
    <source>
        <dbReference type="SAM" id="MobiDB-lite"/>
    </source>
</evidence>
<dbReference type="SUPFAM" id="SSF111369">
    <property type="entry name" value="HlyD-like secretion proteins"/>
    <property type="match status" value="2"/>
</dbReference>
<evidence type="ECO:0000313" key="12">
    <source>
        <dbReference type="EMBL" id="MFC3104281.1"/>
    </source>
</evidence>
<dbReference type="InterPro" id="IPR050739">
    <property type="entry name" value="MFP"/>
</dbReference>
<organism evidence="12 13">
    <name type="scientific">Salinisphaera aquimarina</name>
    <dbReference type="NCBI Taxonomy" id="2094031"/>
    <lineage>
        <taxon>Bacteria</taxon>
        <taxon>Pseudomonadati</taxon>
        <taxon>Pseudomonadota</taxon>
        <taxon>Gammaproteobacteria</taxon>
        <taxon>Salinisphaerales</taxon>
        <taxon>Salinisphaeraceae</taxon>
        <taxon>Salinisphaera</taxon>
    </lineage>
</organism>
<dbReference type="Gene3D" id="2.40.30.170">
    <property type="match status" value="1"/>
</dbReference>
<dbReference type="Pfam" id="PF25876">
    <property type="entry name" value="HH_MFP_RND"/>
    <property type="match status" value="1"/>
</dbReference>
<dbReference type="Gene3D" id="2.40.50.100">
    <property type="match status" value="1"/>
</dbReference>
<dbReference type="PANTHER" id="PTHR30386">
    <property type="entry name" value="MEMBRANE FUSION SUBUNIT OF EMRAB-TOLC MULTIDRUG EFFLUX PUMP"/>
    <property type="match status" value="1"/>
</dbReference>
<dbReference type="PANTHER" id="PTHR30386:SF26">
    <property type="entry name" value="TRANSPORT PROTEIN COMB"/>
    <property type="match status" value="1"/>
</dbReference>
<gene>
    <name evidence="12" type="ORF">ACFOSU_10270</name>
</gene>
<name>A0ABV7ES03_9GAMM</name>
<reference evidence="13" key="1">
    <citation type="journal article" date="2019" name="Int. J. Syst. Evol. Microbiol.">
        <title>The Global Catalogue of Microorganisms (GCM) 10K type strain sequencing project: providing services to taxonomists for standard genome sequencing and annotation.</title>
        <authorList>
            <consortium name="The Broad Institute Genomics Platform"/>
            <consortium name="The Broad Institute Genome Sequencing Center for Infectious Disease"/>
            <person name="Wu L."/>
            <person name="Ma J."/>
        </authorList>
    </citation>
    <scope>NUCLEOTIDE SEQUENCE [LARGE SCALE GENOMIC DNA]</scope>
    <source>
        <strain evidence="13">KCTC 52640</strain>
    </source>
</reference>
<dbReference type="Pfam" id="PF25954">
    <property type="entry name" value="Beta-barrel_RND_2"/>
    <property type="match status" value="1"/>
</dbReference>